<dbReference type="Pfam" id="PF02768">
    <property type="entry name" value="DNA_pol3_beta_3"/>
    <property type="match status" value="1"/>
</dbReference>
<reference evidence="10" key="2">
    <citation type="submission" date="2020-09" db="EMBL/GenBank/DDBJ databases">
        <authorList>
            <person name="Sun Q."/>
            <person name="Ohkuma M."/>
        </authorList>
    </citation>
    <scope>NUCLEOTIDE SEQUENCE</scope>
    <source>
        <strain evidence="10">JCM 4477</strain>
    </source>
</reference>
<evidence type="ECO:0000259" key="9">
    <source>
        <dbReference type="Pfam" id="PF02768"/>
    </source>
</evidence>
<dbReference type="GO" id="GO:0008408">
    <property type="term" value="F:3'-5' exonuclease activity"/>
    <property type="evidence" value="ECO:0007669"/>
    <property type="project" value="InterPro"/>
</dbReference>
<comment type="similarity">
    <text evidence="2">Belongs to the beta sliding clamp family.</text>
</comment>
<keyword evidence="7" id="KW-0239">DNA-directed DNA polymerase</keyword>
<dbReference type="CDD" id="cd00140">
    <property type="entry name" value="beta_clamp"/>
    <property type="match status" value="1"/>
</dbReference>
<keyword evidence="5" id="KW-0548">Nucleotidyltransferase</keyword>
<dbReference type="RefSeq" id="WP_190208449.1">
    <property type="nucleotide sequence ID" value="NZ_BNBI01000023.1"/>
</dbReference>
<dbReference type="InterPro" id="IPR001001">
    <property type="entry name" value="DNA_polIII_beta"/>
</dbReference>
<dbReference type="PANTHER" id="PTHR30478:SF0">
    <property type="entry name" value="BETA SLIDING CLAMP"/>
    <property type="match status" value="1"/>
</dbReference>
<evidence type="ECO:0000256" key="2">
    <source>
        <dbReference type="ARBA" id="ARBA00010752"/>
    </source>
</evidence>
<evidence type="ECO:0000256" key="7">
    <source>
        <dbReference type="ARBA" id="ARBA00022932"/>
    </source>
</evidence>
<dbReference type="InterPro" id="IPR022635">
    <property type="entry name" value="DNA_polIII_beta_C"/>
</dbReference>
<dbReference type="Gene3D" id="3.10.150.10">
    <property type="entry name" value="DNA Polymerase III, subunit A, domain 2"/>
    <property type="match status" value="1"/>
</dbReference>
<dbReference type="GO" id="GO:0009360">
    <property type="term" value="C:DNA polymerase III complex"/>
    <property type="evidence" value="ECO:0007669"/>
    <property type="project" value="InterPro"/>
</dbReference>
<evidence type="ECO:0000256" key="3">
    <source>
        <dbReference type="ARBA" id="ARBA00022490"/>
    </source>
</evidence>
<keyword evidence="4" id="KW-0808">Transferase</keyword>
<sequence length="182" mass="19437">MLAPGKAFLDTTKAVADDTTVDLAFPDTSATNGLLTLRTENSTTTLRGLVGDLPKYRNLFPTEFNHTATVDIAALKDAVQRVALVATEEFPLRLTFAADSTLVPEAGTSDDAQAVDNVDTSLDGDELTVAFKSAFLLDGLNALTTESVDFHFTTSTKPAVLRGHGSDDQALRYLLMPTRLTG</sequence>
<dbReference type="Gene3D" id="3.70.10.10">
    <property type="match status" value="1"/>
</dbReference>
<comment type="subcellular location">
    <subcellularLocation>
        <location evidence="1">Cytoplasm</location>
    </subcellularLocation>
</comment>
<protein>
    <recommendedName>
        <fullName evidence="9">DNA polymerase III beta sliding clamp C-terminal domain-containing protein</fullName>
    </recommendedName>
</protein>
<dbReference type="PANTHER" id="PTHR30478">
    <property type="entry name" value="DNA POLYMERASE III SUBUNIT BETA"/>
    <property type="match status" value="1"/>
</dbReference>
<proteinExistence type="inferred from homology"/>
<reference evidence="10" key="1">
    <citation type="journal article" date="2014" name="Int. J. Syst. Evol. Microbiol.">
        <title>Complete genome sequence of Corynebacterium casei LMG S-19264T (=DSM 44701T), isolated from a smear-ripened cheese.</title>
        <authorList>
            <consortium name="US DOE Joint Genome Institute (JGI-PGF)"/>
            <person name="Walter F."/>
            <person name="Albersmeier A."/>
            <person name="Kalinowski J."/>
            <person name="Ruckert C."/>
        </authorList>
    </citation>
    <scope>NUCLEOTIDE SEQUENCE</scope>
    <source>
        <strain evidence="10">JCM 4477</strain>
    </source>
</reference>
<dbReference type="Proteomes" id="UP000630718">
    <property type="component" value="Unassembled WGS sequence"/>
</dbReference>
<accession>A0A919AZW9</accession>
<comment type="caution">
    <text evidence="10">The sequence shown here is derived from an EMBL/GenBank/DDBJ whole genome shotgun (WGS) entry which is preliminary data.</text>
</comment>
<dbReference type="SUPFAM" id="SSF55979">
    <property type="entry name" value="DNA clamp"/>
    <property type="match status" value="1"/>
</dbReference>
<evidence type="ECO:0000256" key="4">
    <source>
        <dbReference type="ARBA" id="ARBA00022679"/>
    </source>
</evidence>
<evidence type="ECO:0000256" key="8">
    <source>
        <dbReference type="ARBA" id="ARBA00023125"/>
    </source>
</evidence>
<feature type="domain" description="DNA polymerase III beta sliding clamp C-terminal" evidence="9">
    <location>
        <begin position="57"/>
        <end position="179"/>
    </location>
</feature>
<evidence type="ECO:0000256" key="5">
    <source>
        <dbReference type="ARBA" id="ARBA00022695"/>
    </source>
</evidence>
<organism evidence="10 11">
    <name type="scientific">Streptomyces fumanus</name>
    <dbReference type="NCBI Taxonomy" id="67302"/>
    <lineage>
        <taxon>Bacteria</taxon>
        <taxon>Bacillati</taxon>
        <taxon>Actinomycetota</taxon>
        <taxon>Actinomycetes</taxon>
        <taxon>Kitasatosporales</taxon>
        <taxon>Streptomycetaceae</taxon>
        <taxon>Streptomyces</taxon>
    </lineage>
</organism>
<dbReference type="AlphaFoldDB" id="A0A919AZW9"/>
<keyword evidence="3" id="KW-0963">Cytoplasm</keyword>
<dbReference type="GO" id="GO:0003887">
    <property type="term" value="F:DNA-directed DNA polymerase activity"/>
    <property type="evidence" value="ECO:0007669"/>
    <property type="project" value="UniProtKB-KW"/>
</dbReference>
<dbReference type="GO" id="GO:0003677">
    <property type="term" value="F:DNA binding"/>
    <property type="evidence" value="ECO:0007669"/>
    <property type="project" value="UniProtKB-KW"/>
</dbReference>
<dbReference type="InterPro" id="IPR046938">
    <property type="entry name" value="DNA_clamp_sf"/>
</dbReference>
<keyword evidence="8" id="KW-0238">DNA-binding</keyword>
<evidence type="ECO:0000313" key="10">
    <source>
        <dbReference type="EMBL" id="GHF33845.1"/>
    </source>
</evidence>
<dbReference type="GO" id="GO:0005737">
    <property type="term" value="C:cytoplasm"/>
    <property type="evidence" value="ECO:0007669"/>
    <property type="project" value="UniProtKB-SubCell"/>
</dbReference>
<keyword evidence="6" id="KW-0235">DNA replication</keyword>
<name>A0A919AZW9_9ACTN</name>
<dbReference type="EMBL" id="BNBI01000023">
    <property type="protein sequence ID" value="GHF33845.1"/>
    <property type="molecule type" value="Genomic_DNA"/>
</dbReference>
<dbReference type="GO" id="GO:0006271">
    <property type="term" value="P:DNA strand elongation involved in DNA replication"/>
    <property type="evidence" value="ECO:0007669"/>
    <property type="project" value="TreeGrafter"/>
</dbReference>
<evidence type="ECO:0000256" key="6">
    <source>
        <dbReference type="ARBA" id="ARBA00022705"/>
    </source>
</evidence>
<evidence type="ECO:0000313" key="11">
    <source>
        <dbReference type="Proteomes" id="UP000630718"/>
    </source>
</evidence>
<keyword evidence="11" id="KW-1185">Reference proteome</keyword>
<gene>
    <name evidence="10" type="ORF">GCM10018772_69380</name>
</gene>
<evidence type="ECO:0000256" key="1">
    <source>
        <dbReference type="ARBA" id="ARBA00004496"/>
    </source>
</evidence>